<keyword evidence="1" id="KW-1133">Transmembrane helix</keyword>
<name>A0A4R5CF49_9ACTN</name>
<dbReference type="Proteomes" id="UP000294513">
    <property type="component" value="Unassembled WGS sequence"/>
</dbReference>
<proteinExistence type="predicted"/>
<evidence type="ECO:0000256" key="1">
    <source>
        <dbReference type="SAM" id="Phobius"/>
    </source>
</evidence>
<organism evidence="2 3">
    <name type="scientific">Actinomadura rubrisoli</name>
    <dbReference type="NCBI Taxonomy" id="2530368"/>
    <lineage>
        <taxon>Bacteria</taxon>
        <taxon>Bacillati</taxon>
        <taxon>Actinomycetota</taxon>
        <taxon>Actinomycetes</taxon>
        <taxon>Streptosporangiales</taxon>
        <taxon>Thermomonosporaceae</taxon>
        <taxon>Actinomadura</taxon>
    </lineage>
</organism>
<keyword evidence="3" id="KW-1185">Reference proteome</keyword>
<sequence>MTIEGGLAAIVLGVVIGVLGRLIVPGRRGMPVWLPIAAGVAAAFAGTGLSHMVGLERDGWDYWETAFQIGFAAVGASLAAAIWPEGGGTRR</sequence>
<feature type="transmembrane region" description="Helical" evidence="1">
    <location>
        <begin position="6"/>
        <end position="24"/>
    </location>
</feature>
<protein>
    <submittedName>
        <fullName evidence="2">GlsB/YeaQ/YmgE family stress response membrane protein</fullName>
    </submittedName>
</protein>
<keyword evidence="1" id="KW-0472">Membrane</keyword>
<dbReference type="AlphaFoldDB" id="A0A4R5CF49"/>
<reference evidence="2 3" key="1">
    <citation type="submission" date="2019-03" db="EMBL/GenBank/DDBJ databases">
        <title>Draft genome sequences of novel Actinobacteria.</title>
        <authorList>
            <person name="Sahin N."/>
            <person name="Ay H."/>
            <person name="Saygin H."/>
        </authorList>
    </citation>
    <scope>NUCLEOTIDE SEQUENCE [LARGE SCALE GENOMIC DNA]</scope>
    <source>
        <strain evidence="2 3">H3C3</strain>
    </source>
</reference>
<accession>A0A4R5CF49</accession>
<feature type="transmembrane region" description="Helical" evidence="1">
    <location>
        <begin position="65"/>
        <end position="83"/>
    </location>
</feature>
<dbReference type="RefSeq" id="WP_131889400.1">
    <property type="nucleotide sequence ID" value="NZ_SMKU01000009.1"/>
</dbReference>
<dbReference type="EMBL" id="SMKU01000009">
    <property type="protein sequence ID" value="TDD95842.1"/>
    <property type="molecule type" value="Genomic_DNA"/>
</dbReference>
<evidence type="ECO:0000313" key="3">
    <source>
        <dbReference type="Proteomes" id="UP000294513"/>
    </source>
</evidence>
<keyword evidence="1" id="KW-0812">Transmembrane</keyword>
<gene>
    <name evidence="2" type="ORF">E1298_04155</name>
</gene>
<comment type="caution">
    <text evidence="2">The sequence shown here is derived from an EMBL/GenBank/DDBJ whole genome shotgun (WGS) entry which is preliminary data.</text>
</comment>
<feature type="transmembrane region" description="Helical" evidence="1">
    <location>
        <begin position="31"/>
        <end position="53"/>
    </location>
</feature>
<evidence type="ECO:0000313" key="2">
    <source>
        <dbReference type="EMBL" id="TDD95842.1"/>
    </source>
</evidence>